<evidence type="ECO:0000313" key="3">
    <source>
        <dbReference type="EMBL" id="KAK2964644.1"/>
    </source>
</evidence>
<feature type="compositionally biased region" description="Low complexity" evidence="2">
    <location>
        <begin position="408"/>
        <end position="417"/>
    </location>
</feature>
<feature type="compositionally biased region" description="Polar residues" evidence="2">
    <location>
        <begin position="7"/>
        <end position="35"/>
    </location>
</feature>
<dbReference type="PANTHER" id="PTHR34894:SF5">
    <property type="entry name" value="EF-HAND DOMAIN-CONTAINING PROTEIN"/>
    <property type="match status" value="1"/>
</dbReference>
<accession>A0ABQ9YLL5</accession>
<comment type="caution">
    <text evidence="3">The sequence shown here is derived from an EMBL/GenBank/DDBJ whole genome shotgun (WGS) entry which is preliminary data.</text>
</comment>
<feature type="region of interest" description="Disordered" evidence="2">
    <location>
        <begin position="1"/>
        <end position="65"/>
    </location>
</feature>
<protein>
    <submittedName>
        <fullName evidence="3">Uncharacterized protein</fullName>
    </submittedName>
</protein>
<dbReference type="Proteomes" id="UP001281761">
    <property type="component" value="Unassembled WGS sequence"/>
</dbReference>
<keyword evidence="4" id="KW-1185">Reference proteome</keyword>
<feature type="region of interest" description="Disordered" evidence="2">
    <location>
        <begin position="387"/>
        <end position="417"/>
    </location>
</feature>
<dbReference type="Pfam" id="PF10211">
    <property type="entry name" value="Ax_dynein_light"/>
    <property type="match status" value="1"/>
</dbReference>
<proteinExistence type="predicted"/>
<name>A0ABQ9YLL5_9EUKA</name>
<evidence type="ECO:0000313" key="4">
    <source>
        <dbReference type="Proteomes" id="UP001281761"/>
    </source>
</evidence>
<keyword evidence="1" id="KW-0175">Coiled coil</keyword>
<evidence type="ECO:0000256" key="1">
    <source>
        <dbReference type="ARBA" id="ARBA00023054"/>
    </source>
</evidence>
<dbReference type="PANTHER" id="PTHR34894">
    <property type="entry name" value="SAM-DEPENDENT METHYLTRANSFERASE RSMI, CONSERVED SITE"/>
    <property type="match status" value="1"/>
</dbReference>
<feature type="compositionally biased region" description="Polar residues" evidence="2">
    <location>
        <begin position="397"/>
        <end position="407"/>
    </location>
</feature>
<organism evidence="3 4">
    <name type="scientific">Blattamonas nauphoetae</name>
    <dbReference type="NCBI Taxonomy" id="2049346"/>
    <lineage>
        <taxon>Eukaryota</taxon>
        <taxon>Metamonada</taxon>
        <taxon>Preaxostyla</taxon>
        <taxon>Oxymonadida</taxon>
        <taxon>Blattamonas</taxon>
    </lineage>
</organism>
<feature type="region of interest" description="Disordered" evidence="2">
    <location>
        <begin position="251"/>
        <end position="270"/>
    </location>
</feature>
<sequence length="501" mass="56824">MSLPTKHGQSSQGRHPSKQPYSQQQNSSLTQSRDIAQQALGMSEISTSINDDEPSMMPSITGDTREDAKTLDSWLDEKLNSLSFRESELPLADYIDEAQKIFSAAFREIVRQVSIQSPERGQLIVKLWNKDVSFNKQMMQLANDLNEQANVKYRIEMEDYVKKFKEESENHLKTVHVSYGKELRANLDTINQLNLTLAKTQQQVLTLQKEAEENLKVTATMEAEIETLNDILHLTENKNTELETELAEAKAELQQSKKESRVQSRRNSIDKEEDWANVDLAALRDPDQAEKFDFHNHDQLRSTLNDFHALAYQLASQMPHERMSEILDTLHLQTDILNYSDFGTTTPKLAQLMDEETNGDDNTVGSLENTTRSATIPLTLTLTSPLTSTLRLPQRPLNATSTPNSPMRTLSSTSRTRTSYRDELKSIQPPKQQQITSEDVQNLVDALPEDMCGIWNGRKILSFTDLDALLTDMAQEIQSLRKEKTNLLGMSLKQAHPDSSD</sequence>
<evidence type="ECO:0000256" key="2">
    <source>
        <dbReference type="SAM" id="MobiDB-lite"/>
    </source>
</evidence>
<dbReference type="InterPro" id="IPR019347">
    <property type="entry name" value="Axonemal_dynein_light_chain"/>
</dbReference>
<gene>
    <name evidence="3" type="ORF">BLNAU_561</name>
</gene>
<dbReference type="EMBL" id="JARBJD010000002">
    <property type="protein sequence ID" value="KAK2964644.1"/>
    <property type="molecule type" value="Genomic_DNA"/>
</dbReference>
<reference evidence="3 4" key="1">
    <citation type="journal article" date="2022" name="bioRxiv">
        <title>Genomics of Preaxostyla Flagellates Illuminates Evolutionary Transitions and the Path Towards Mitochondrial Loss.</title>
        <authorList>
            <person name="Novak L.V.F."/>
            <person name="Treitli S.C."/>
            <person name="Pyrih J."/>
            <person name="Halakuc P."/>
            <person name="Pipaliya S.V."/>
            <person name="Vacek V."/>
            <person name="Brzon O."/>
            <person name="Soukal P."/>
            <person name="Eme L."/>
            <person name="Dacks J.B."/>
            <person name="Karnkowska A."/>
            <person name="Elias M."/>
            <person name="Hampl V."/>
        </authorList>
    </citation>
    <scope>NUCLEOTIDE SEQUENCE [LARGE SCALE GENOMIC DNA]</scope>
    <source>
        <strain evidence="3">NAU3</strain>
        <tissue evidence="3">Gut</tissue>
    </source>
</reference>